<dbReference type="GO" id="GO:0005412">
    <property type="term" value="F:D-glucose:sodium symporter activity"/>
    <property type="evidence" value="ECO:0007669"/>
    <property type="project" value="TreeGrafter"/>
</dbReference>
<dbReference type="InterPro" id="IPR018212">
    <property type="entry name" value="Na/solute_symporter_CS"/>
</dbReference>
<accession>A0A8J1TV13</accession>
<keyword evidence="5" id="KW-0472">Membrane</keyword>
<evidence type="ECO:0000313" key="7">
    <source>
        <dbReference type="EMBL" id="CAH1796390.1"/>
    </source>
</evidence>
<dbReference type="PANTHER" id="PTHR11819:SF150">
    <property type="entry name" value="SODIUM_MYO-INOSITOL COTRANSPORTER"/>
    <property type="match status" value="1"/>
</dbReference>
<organism evidence="7 8">
    <name type="scientific">Owenia fusiformis</name>
    <name type="common">Polychaete worm</name>
    <dbReference type="NCBI Taxonomy" id="6347"/>
    <lineage>
        <taxon>Eukaryota</taxon>
        <taxon>Metazoa</taxon>
        <taxon>Spiralia</taxon>
        <taxon>Lophotrochozoa</taxon>
        <taxon>Annelida</taxon>
        <taxon>Polychaeta</taxon>
        <taxon>Sedentaria</taxon>
        <taxon>Canalipalpata</taxon>
        <taxon>Sabellida</taxon>
        <taxon>Oweniida</taxon>
        <taxon>Oweniidae</taxon>
        <taxon>Owenia</taxon>
    </lineage>
</organism>
<dbReference type="EMBL" id="CAIIXF020000010">
    <property type="protein sequence ID" value="CAH1796390.1"/>
    <property type="molecule type" value="Genomic_DNA"/>
</dbReference>
<comment type="similarity">
    <text evidence="2 6">Belongs to the sodium:solute symporter (SSF) (TC 2.A.21) family.</text>
</comment>
<dbReference type="PROSITE" id="PS50283">
    <property type="entry name" value="NA_SOLUT_SYMP_3"/>
    <property type="match status" value="1"/>
</dbReference>
<feature type="non-terminal residue" evidence="7">
    <location>
        <position position="1"/>
    </location>
</feature>
<reference evidence="7" key="1">
    <citation type="submission" date="2022-03" db="EMBL/GenBank/DDBJ databases">
        <authorList>
            <person name="Martin C."/>
        </authorList>
    </citation>
    <scope>NUCLEOTIDE SEQUENCE</scope>
</reference>
<dbReference type="OrthoDB" id="6150926at2759"/>
<dbReference type="Pfam" id="PF00474">
    <property type="entry name" value="SSF"/>
    <property type="match status" value="1"/>
</dbReference>
<evidence type="ECO:0000256" key="6">
    <source>
        <dbReference type="RuleBase" id="RU362091"/>
    </source>
</evidence>
<dbReference type="AlphaFoldDB" id="A0A8J1TV13"/>
<evidence type="ECO:0000256" key="1">
    <source>
        <dbReference type="ARBA" id="ARBA00004141"/>
    </source>
</evidence>
<evidence type="ECO:0000256" key="2">
    <source>
        <dbReference type="ARBA" id="ARBA00006434"/>
    </source>
</evidence>
<dbReference type="GO" id="GO:0015798">
    <property type="term" value="P:myo-inositol transport"/>
    <property type="evidence" value="ECO:0007669"/>
    <property type="project" value="TreeGrafter"/>
</dbReference>
<dbReference type="InterPro" id="IPR038377">
    <property type="entry name" value="Na/Glc_symporter_sf"/>
</dbReference>
<dbReference type="PROSITE" id="PS00456">
    <property type="entry name" value="NA_SOLUT_SYMP_1"/>
    <property type="match status" value="1"/>
</dbReference>
<comment type="subcellular location">
    <subcellularLocation>
        <location evidence="1">Membrane</location>
        <topology evidence="1">Multi-pass membrane protein</topology>
    </subcellularLocation>
</comment>
<evidence type="ECO:0000313" key="8">
    <source>
        <dbReference type="Proteomes" id="UP000749559"/>
    </source>
</evidence>
<proteinExistence type="inferred from homology"/>
<name>A0A8J1TV13_OWEFU</name>
<comment type="caution">
    <text evidence="7">The sequence shown here is derived from an EMBL/GenBank/DDBJ whole genome shotgun (WGS) entry which is preliminary data.</text>
</comment>
<keyword evidence="3" id="KW-0812">Transmembrane</keyword>
<evidence type="ECO:0000256" key="3">
    <source>
        <dbReference type="ARBA" id="ARBA00022692"/>
    </source>
</evidence>
<dbReference type="GO" id="GO:0005886">
    <property type="term" value="C:plasma membrane"/>
    <property type="evidence" value="ECO:0007669"/>
    <property type="project" value="TreeGrafter"/>
</dbReference>
<protein>
    <submittedName>
        <fullName evidence="7">Uncharacterized protein</fullName>
    </submittedName>
</protein>
<sequence>MRVYFALLSLVLYIFTKCSVDLYTGALFIQQSLGWDLYLSIFILIAITAVLTITGGLTAVIYTDTLQAFLMVGGAIVLMIMGFIDIGGYDGLVRKYPLAMTNVTVPGQDCHKPSENAFKMLRGP</sequence>
<dbReference type="PANTHER" id="PTHR11819">
    <property type="entry name" value="SOLUTE CARRIER FAMILY 5"/>
    <property type="match status" value="1"/>
</dbReference>
<dbReference type="GO" id="GO:0006020">
    <property type="term" value="P:inositol metabolic process"/>
    <property type="evidence" value="ECO:0007669"/>
    <property type="project" value="TreeGrafter"/>
</dbReference>
<gene>
    <name evidence="7" type="ORF">OFUS_LOCUS20807</name>
</gene>
<evidence type="ECO:0000256" key="4">
    <source>
        <dbReference type="ARBA" id="ARBA00022989"/>
    </source>
</evidence>
<dbReference type="Gene3D" id="1.20.1730.10">
    <property type="entry name" value="Sodium/glucose cotransporter"/>
    <property type="match status" value="1"/>
</dbReference>
<keyword evidence="8" id="KW-1185">Reference proteome</keyword>
<dbReference type="InterPro" id="IPR001734">
    <property type="entry name" value="Na/solute_symporter"/>
</dbReference>
<evidence type="ECO:0000256" key="5">
    <source>
        <dbReference type="ARBA" id="ARBA00023136"/>
    </source>
</evidence>
<dbReference type="Proteomes" id="UP000749559">
    <property type="component" value="Unassembled WGS sequence"/>
</dbReference>
<keyword evidence="4" id="KW-1133">Transmembrane helix</keyword>